<feature type="transmembrane region" description="Helical" evidence="1">
    <location>
        <begin position="55"/>
        <end position="76"/>
    </location>
</feature>
<protein>
    <submittedName>
        <fullName evidence="2">Zinc transporter ZIP13</fullName>
    </submittedName>
</protein>
<dbReference type="Proteomes" id="UP000198287">
    <property type="component" value="Unassembled WGS sequence"/>
</dbReference>
<evidence type="ECO:0000313" key="3">
    <source>
        <dbReference type="Proteomes" id="UP000198287"/>
    </source>
</evidence>
<keyword evidence="1" id="KW-0812">Transmembrane</keyword>
<comment type="caution">
    <text evidence="2">The sequence shown here is derived from an EMBL/GenBank/DDBJ whole genome shotgun (WGS) entry which is preliminary data.</text>
</comment>
<keyword evidence="1" id="KW-1133">Transmembrane helix</keyword>
<organism evidence="2 3">
    <name type="scientific">Folsomia candida</name>
    <name type="common">Springtail</name>
    <dbReference type="NCBI Taxonomy" id="158441"/>
    <lineage>
        <taxon>Eukaryota</taxon>
        <taxon>Metazoa</taxon>
        <taxon>Ecdysozoa</taxon>
        <taxon>Arthropoda</taxon>
        <taxon>Hexapoda</taxon>
        <taxon>Collembola</taxon>
        <taxon>Entomobryomorpha</taxon>
        <taxon>Isotomoidea</taxon>
        <taxon>Isotomidae</taxon>
        <taxon>Proisotominae</taxon>
        <taxon>Folsomia</taxon>
    </lineage>
</organism>
<evidence type="ECO:0000313" key="2">
    <source>
        <dbReference type="EMBL" id="OXA45786.1"/>
    </source>
</evidence>
<dbReference type="EMBL" id="LNIX01000017">
    <property type="protein sequence ID" value="OXA45786.1"/>
    <property type="molecule type" value="Genomic_DNA"/>
</dbReference>
<proteinExistence type="predicted"/>
<evidence type="ECO:0000256" key="1">
    <source>
        <dbReference type="SAM" id="Phobius"/>
    </source>
</evidence>
<dbReference type="AlphaFoldDB" id="A0A226DNI4"/>
<keyword evidence="3" id="KW-1185">Reference proteome</keyword>
<sequence>MALPFPQGNLAMDYFNNSSTFYWPGFFENVSNATVLYDQLIAEVVAKVSVDYPKWVMSIGGCLLVGLSGIFPLLLFSQEGGNPLSEKGRGKMDTNNSDWKCGVLGGQIETIVLFWAENVVCLGAKLKISCFWGEHVVFLGVKLEISCF</sequence>
<dbReference type="OrthoDB" id="200954at2759"/>
<name>A0A226DNI4_FOLCA</name>
<gene>
    <name evidence="2" type="ORF">Fcan01_19504</name>
</gene>
<reference evidence="2 3" key="1">
    <citation type="submission" date="2015-12" db="EMBL/GenBank/DDBJ databases">
        <title>The genome of Folsomia candida.</title>
        <authorList>
            <person name="Faddeeva A."/>
            <person name="Derks M.F."/>
            <person name="Anvar Y."/>
            <person name="Smit S."/>
            <person name="Van Straalen N."/>
            <person name="Roelofs D."/>
        </authorList>
    </citation>
    <scope>NUCLEOTIDE SEQUENCE [LARGE SCALE GENOMIC DNA]</scope>
    <source>
        <strain evidence="2 3">VU population</strain>
        <tissue evidence="2">Whole body</tissue>
    </source>
</reference>
<accession>A0A226DNI4</accession>
<keyword evidence="1" id="KW-0472">Membrane</keyword>